<dbReference type="STRING" id="1765967.BW247_09035"/>
<dbReference type="PANTHER" id="PTHR36306:SF1">
    <property type="entry name" value="ALPHA-AMYLASE-RELATED"/>
    <property type="match status" value="1"/>
</dbReference>
<protein>
    <submittedName>
        <fullName evidence="5">Glycoside hydrolase</fullName>
    </submittedName>
</protein>
<organism evidence="5 6">
    <name type="scientific">Acidihalobacter ferrooxydans</name>
    <dbReference type="NCBI Taxonomy" id="1765967"/>
    <lineage>
        <taxon>Bacteria</taxon>
        <taxon>Pseudomonadati</taxon>
        <taxon>Pseudomonadota</taxon>
        <taxon>Gammaproteobacteria</taxon>
        <taxon>Chromatiales</taxon>
        <taxon>Ectothiorhodospiraceae</taxon>
        <taxon>Acidihalobacter</taxon>
    </lineage>
</organism>
<evidence type="ECO:0000256" key="1">
    <source>
        <dbReference type="ARBA" id="ARBA00006821"/>
    </source>
</evidence>
<dbReference type="CDD" id="cd10796">
    <property type="entry name" value="GH57N_APU"/>
    <property type="match status" value="1"/>
</dbReference>
<keyword evidence="5" id="KW-0378">Hydrolase</keyword>
<dbReference type="GO" id="GO:0016787">
    <property type="term" value="F:hydrolase activity"/>
    <property type="evidence" value="ECO:0007669"/>
    <property type="project" value="UniProtKB-KW"/>
</dbReference>
<evidence type="ECO:0000259" key="4">
    <source>
        <dbReference type="Pfam" id="PF03065"/>
    </source>
</evidence>
<reference evidence="5 6" key="1">
    <citation type="submission" date="2017-01" db="EMBL/GenBank/DDBJ databases">
        <title>Draft sequence of Acidihalobacter ferrooxidans strain DSM 14175 (strain V8).</title>
        <authorList>
            <person name="Khaleque H.N."/>
            <person name="Ramsay J.P."/>
            <person name="Murphy R.J.T."/>
            <person name="Kaksonen A.H."/>
            <person name="Boxall N.J."/>
            <person name="Watkin E.L.J."/>
        </authorList>
    </citation>
    <scope>NUCLEOTIDE SEQUENCE [LARGE SCALE GENOMIC DNA]</scope>
    <source>
        <strain evidence="5 6">V8</strain>
    </source>
</reference>
<dbReference type="AlphaFoldDB" id="A0A1P8UHC1"/>
<proteinExistence type="inferred from homology"/>
<sequence>MPDRQKLKVVLCWHMHQPEYRDAQGEFKLPWTYLHTIKDYVDMAAHLEAHPKARAVINFAPILLEQIEAYAEQIEGWLQQGSPILDPLLAALAGPVLPQNPEQRRLLAEACLKANQPHMVDPHPVFAHLVSTVRWMTEYNRGLDYVSDQFLADLLVWYHLVWMGESVCRSDARIERLVAQATHFTIQDRRELLELVGEILGGVLARYKSLARQGRVELSMTPYGHPIMPLLLDLRSAQEAMPDVELPEGIGHYPGGRERVQWHIEHGLNVFERVFGIRPIGCWPSEGSVSASTLEVLDQAGLKWAASGETVLANSLKKTGENLTDEKNWLYRPYRLDGTGVSCFFRDDTLSDSIGFKYSNWHGDDAAANFVSNLETIANRTDHDDRVVSVILDGENAWEYYPANGYFFLSRLYELLSDHPQIELTTFGSIIADGVAAKPLSHLVAGSWVYGTFSTWIGDKDKNRGWEMLADAKKAFDRVVKSGRLQGRALDHARHQLAICEGSDWCWWFGDYNPSTSVNDFDHLYRLHLSNLYLSLHEKPPEYLGHAFSFGGGEPATGGTMRRGQA</sequence>
<dbReference type="EMBL" id="CP019434">
    <property type="protein sequence ID" value="APZ43219.1"/>
    <property type="molecule type" value="Genomic_DNA"/>
</dbReference>
<comment type="similarity">
    <text evidence="1 3">Belongs to the glycosyl hydrolase 57 family.</text>
</comment>
<dbReference type="KEGG" id="afy:BW247_09035"/>
<keyword evidence="6" id="KW-1185">Reference proteome</keyword>
<keyword evidence="2 3" id="KW-0119">Carbohydrate metabolism</keyword>
<feature type="domain" description="Glycoside hydrolase family 57 N-terminal" evidence="4">
    <location>
        <begin position="11"/>
        <end position="427"/>
    </location>
</feature>
<evidence type="ECO:0000313" key="6">
    <source>
        <dbReference type="Proteomes" id="UP000243807"/>
    </source>
</evidence>
<dbReference type="SUPFAM" id="SSF88713">
    <property type="entry name" value="Glycoside hydrolase/deacetylase"/>
    <property type="match status" value="1"/>
</dbReference>
<evidence type="ECO:0000256" key="2">
    <source>
        <dbReference type="ARBA" id="ARBA00023277"/>
    </source>
</evidence>
<dbReference type="Gene3D" id="3.20.110.10">
    <property type="entry name" value="Glycoside hydrolase 38, N terminal domain"/>
    <property type="match status" value="1"/>
</dbReference>
<dbReference type="RefSeq" id="WP_076836860.1">
    <property type="nucleotide sequence ID" value="NZ_CP019434.1"/>
</dbReference>
<dbReference type="InterPro" id="IPR027291">
    <property type="entry name" value="Glyco_hydro_38_N_sf"/>
</dbReference>
<dbReference type="InterPro" id="IPR004300">
    <property type="entry name" value="Glyco_hydro_57_N"/>
</dbReference>
<dbReference type="Proteomes" id="UP000243807">
    <property type="component" value="Chromosome"/>
</dbReference>
<dbReference type="GO" id="GO:0005975">
    <property type="term" value="P:carbohydrate metabolic process"/>
    <property type="evidence" value="ECO:0007669"/>
    <property type="project" value="InterPro"/>
</dbReference>
<evidence type="ECO:0000256" key="3">
    <source>
        <dbReference type="RuleBase" id="RU361196"/>
    </source>
</evidence>
<dbReference type="OrthoDB" id="9759321at2"/>
<accession>A0A1P8UHC1</accession>
<gene>
    <name evidence="5" type="ORF">BW247_09035</name>
</gene>
<dbReference type="Pfam" id="PF03065">
    <property type="entry name" value="Glyco_hydro_57"/>
    <property type="match status" value="1"/>
</dbReference>
<name>A0A1P8UHC1_9GAMM</name>
<evidence type="ECO:0000313" key="5">
    <source>
        <dbReference type="EMBL" id="APZ43219.1"/>
    </source>
</evidence>
<dbReference type="InterPro" id="IPR052046">
    <property type="entry name" value="GH57_Enzymes"/>
</dbReference>
<dbReference type="InterPro" id="IPR011330">
    <property type="entry name" value="Glyco_hydro/deAcase_b/a-brl"/>
</dbReference>
<dbReference type="PANTHER" id="PTHR36306">
    <property type="entry name" value="ALPHA-AMYLASE-RELATED-RELATED"/>
    <property type="match status" value="1"/>
</dbReference>